<reference evidence="11 12" key="1">
    <citation type="submission" date="2018-10" db="EMBL/GenBank/DDBJ databases">
        <title>Genomic Encyclopedia of Type Strains, Phase IV (KMG-IV): sequencing the most valuable type-strain genomes for metagenomic binning, comparative biology and taxonomic classification.</title>
        <authorList>
            <person name="Goeker M."/>
        </authorList>
    </citation>
    <scope>NUCLEOTIDE SEQUENCE [LARGE SCALE GENOMIC DNA]</scope>
    <source>
        <strain evidence="11 12">DSM 22653</strain>
    </source>
</reference>
<dbReference type="GO" id="GO:0006777">
    <property type="term" value="P:Mo-molybdopterin cofactor biosynthetic process"/>
    <property type="evidence" value="ECO:0007669"/>
    <property type="project" value="UniProtKB-UniRule"/>
</dbReference>
<sequence length="422" mass="45585">MLQERLRKGPFIPVADAQEALFARLRVRETQEIPLASALGHVLAEDIRAPRDVPPFDRSLQDGFALRSEDVPGELRVVEELPAGSFPTRPLRRGEAARVMTGAPVPPGADAVVPFEIVDFPLGSVGRKGETIVLSEAVPREFKVQRKGSDFPAGTNVLRAGTRIGAAELAALSALGFSHIRVYRKPSVAVLSTGEELRNPPEDLSPAEIYDANGPFLVGLLAERGFPVRYAGRVPDRMQDIVRRARELLQDVDVLVTSGGVSVGDTDIVPFAAEAADLEVVFRWVAMRPGKSTTAAVAPDGAKLWLALHGNPAAAYVAAHLFLLPALCRLSGETTPLPERHLAVLRGAPGIRETGGPIPYPLTQYYRGKLRWEGTTPVVDAARIQLSPYISSFLDSDVLVEIPHDRTVGEGDLVHVVRTACR</sequence>
<dbReference type="Proteomes" id="UP000267019">
    <property type="component" value="Unassembled WGS sequence"/>
</dbReference>
<gene>
    <name evidence="11" type="ORF">C7438_0564</name>
</gene>
<dbReference type="GO" id="GO:0005829">
    <property type="term" value="C:cytosol"/>
    <property type="evidence" value="ECO:0007669"/>
    <property type="project" value="TreeGrafter"/>
</dbReference>
<dbReference type="SMART" id="SM00852">
    <property type="entry name" value="MoCF_biosynth"/>
    <property type="match status" value="1"/>
</dbReference>
<keyword evidence="9" id="KW-0808">Transferase</keyword>
<dbReference type="GO" id="GO:0061599">
    <property type="term" value="F:molybdopterin molybdotransferase activity"/>
    <property type="evidence" value="ECO:0007669"/>
    <property type="project" value="UniProtKB-UniRule"/>
</dbReference>
<evidence type="ECO:0000313" key="12">
    <source>
        <dbReference type="Proteomes" id="UP000267019"/>
    </source>
</evidence>
<dbReference type="GO" id="GO:0046872">
    <property type="term" value="F:metal ion binding"/>
    <property type="evidence" value="ECO:0007669"/>
    <property type="project" value="UniProtKB-UniRule"/>
</dbReference>
<dbReference type="OrthoDB" id="9804758at2"/>
<keyword evidence="9" id="KW-0460">Magnesium</keyword>
<comment type="similarity">
    <text evidence="3 9">Belongs to the MoeA family.</text>
</comment>
<dbReference type="InterPro" id="IPR005111">
    <property type="entry name" value="MoeA_C_domain_IV"/>
</dbReference>
<dbReference type="EC" id="2.10.1.1" evidence="4 9"/>
<keyword evidence="6 9" id="KW-0500">Molybdenum</keyword>
<comment type="cofactor">
    <cofactor evidence="9">
        <name>Mg(2+)</name>
        <dbReference type="ChEBI" id="CHEBI:18420"/>
    </cofactor>
</comment>
<protein>
    <recommendedName>
        <fullName evidence="5 9">Molybdopterin molybdenumtransferase</fullName>
        <ecNumber evidence="4 9">2.10.1.1</ecNumber>
    </recommendedName>
</protein>
<dbReference type="InterPro" id="IPR005110">
    <property type="entry name" value="MoeA_linker/N"/>
</dbReference>
<dbReference type="InterPro" id="IPR036425">
    <property type="entry name" value="MoaB/Mog-like_dom_sf"/>
</dbReference>
<evidence type="ECO:0000259" key="10">
    <source>
        <dbReference type="SMART" id="SM00852"/>
    </source>
</evidence>
<dbReference type="UniPathway" id="UPA00344"/>
<dbReference type="SUPFAM" id="SSF53218">
    <property type="entry name" value="Molybdenum cofactor biosynthesis proteins"/>
    <property type="match status" value="1"/>
</dbReference>
<evidence type="ECO:0000256" key="4">
    <source>
        <dbReference type="ARBA" id="ARBA00013269"/>
    </source>
</evidence>
<dbReference type="Pfam" id="PF00994">
    <property type="entry name" value="MoCF_biosynth"/>
    <property type="match status" value="1"/>
</dbReference>
<dbReference type="Gene3D" id="2.170.190.11">
    <property type="entry name" value="Molybdopterin biosynthesis moea protein, domain 3"/>
    <property type="match status" value="1"/>
</dbReference>
<evidence type="ECO:0000256" key="3">
    <source>
        <dbReference type="ARBA" id="ARBA00010763"/>
    </source>
</evidence>
<keyword evidence="9" id="KW-0479">Metal-binding</keyword>
<dbReference type="InterPro" id="IPR001453">
    <property type="entry name" value="MoaB/Mog_dom"/>
</dbReference>
<evidence type="ECO:0000256" key="9">
    <source>
        <dbReference type="RuleBase" id="RU365090"/>
    </source>
</evidence>
<dbReference type="SUPFAM" id="SSF63882">
    <property type="entry name" value="MoeA N-terminal region -like"/>
    <property type="match status" value="1"/>
</dbReference>
<proteinExistence type="inferred from homology"/>
<dbReference type="PANTHER" id="PTHR10192:SF5">
    <property type="entry name" value="GEPHYRIN"/>
    <property type="match status" value="1"/>
</dbReference>
<comment type="caution">
    <text evidence="11">The sequence shown here is derived from an EMBL/GenBank/DDBJ whole genome shotgun (WGS) entry which is preliminary data.</text>
</comment>
<evidence type="ECO:0000256" key="8">
    <source>
        <dbReference type="ARBA" id="ARBA00047317"/>
    </source>
</evidence>
<dbReference type="CDD" id="cd00887">
    <property type="entry name" value="MoeA"/>
    <property type="match status" value="1"/>
</dbReference>
<accession>A0A660L4E8</accession>
<keyword evidence="7 9" id="KW-0501">Molybdenum cofactor biosynthesis</keyword>
<dbReference type="Gene3D" id="2.40.340.10">
    <property type="entry name" value="MoeA, C-terminal, domain IV"/>
    <property type="match status" value="1"/>
</dbReference>
<dbReference type="SUPFAM" id="SSF63867">
    <property type="entry name" value="MoeA C-terminal domain-like"/>
    <property type="match status" value="1"/>
</dbReference>
<comment type="catalytic activity">
    <reaction evidence="8">
        <text>adenylyl-molybdopterin + molybdate = Mo-molybdopterin + AMP + H(+)</text>
        <dbReference type="Rhea" id="RHEA:35047"/>
        <dbReference type="ChEBI" id="CHEBI:15378"/>
        <dbReference type="ChEBI" id="CHEBI:36264"/>
        <dbReference type="ChEBI" id="CHEBI:62727"/>
        <dbReference type="ChEBI" id="CHEBI:71302"/>
        <dbReference type="ChEBI" id="CHEBI:456215"/>
        <dbReference type="EC" id="2.10.1.1"/>
    </reaction>
</comment>
<dbReference type="InterPro" id="IPR038987">
    <property type="entry name" value="MoeA-like"/>
</dbReference>
<evidence type="ECO:0000256" key="5">
    <source>
        <dbReference type="ARBA" id="ARBA00021108"/>
    </source>
</evidence>
<dbReference type="InterPro" id="IPR036688">
    <property type="entry name" value="MoeA_C_domain_IV_sf"/>
</dbReference>
<dbReference type="Gene3D" id="3.40.980.10">
    <property type="entry name" value="MoaB/Mog-like domain"/>
    <property type="match status" value="1"/>
</dbReference>
<evidence type="ECO:0000256" key="6">
    <source>
        <dbReference type="ARBA" id="ARBA00022505"/>
    </source>
</evidence>
<comment type="pathway">
    <text evidence="2 9">Cofactor biosynthesis; molybdopterin biosynthesis.</text>
</comment>
<dbReference type="PANTHER" id="PTHR10192">
    <property type="entry name" value="MOLYBDOPTERIN BIOSYNTHESIS PROTEIN"/>
    <property type="match status" value="1"/>
</dbReference>
<dbReference type="AlphaFoldDB" id="A0A660L4E8"/>
<feature type="domain" description="MoaB/Mog" evidence="10">
    <location>
        <begin position="189"/>
        <end position="329"/>
    </location>
</feature>
<keyword evidence="12" id="KW-1185">Reference proteome</keyword>
<dbReference type="RefSeq" id="WP_121443795.1">
    <property type="nucleotide sequence ID" value="NZ_RBIJ01000001.1"/>
</dbReference>
<evidence type="ECO:0000256" key="7">
    <source>
        <dbReference type="ARBA" id="ARBA00023150"/>
    </source>
</evidence>
<name>A0A660L4E8_9BACL</name>
<dbReference type="Pfam" id="PF03453">
    <property type="entry name" value="MoeA_N"/>
    <property type="match status" value="1"/>
</dbReference>
<organism evidence="11 12">
    <name type="scientific">Brockia lithotrophica</name>
    <dbReference type="NCBI Taxonomy" id="933949"/>
    <lineage>
        <taxon>Bacteria</taxon>
        <taxon>Bacillati</taxon>
        <taxon>Bacillota</taxon>
        <taxon>Bacilli</taxon>
        <taxon>Bacillales</taxon>
        <taxon>Bacillales Family X. Incertae Sedis</taxon>
        <taxon>Brockia</taxon>
    </lineage>
</organism>
<dbReference type="EMBL" id="RBIJ01000001">
    <property type="protein sequence ID" value="RKQ88911.1"/>
    <property type="molecule type" value="Genomic_DNA"/>
</dbReference>
<dbReference type="Gene3D" id="3.90.105.10">
    <property type="entry name" value="Molybdopterin biosynthesis moea protein, domain 2"/>
    <property type="match status" value="1"/>
</dbReference>
<evidence type="ECO:0000313" key="11">
    <source>
        <dbReference type="EMBL" id="RKQ88911.1"/>
    </source>
</evidence>
<evidence type="ECO:0000256" key="2">
    <source>
        <dbReference type="ARBA" id="ARBA00005046"/>
    </source>
</evidence>
<dbReference type="InterPro" id="IPR036135">
    <property type="entry name" value="MoeA_linker/N_sf"/>
</dbReference>
<dbReference type="Pfam" id="PF03454">
    <property type="entry name" value="MoeA_C"/>
    <property type="match status" value="1"/>
</dbReference>
<comment type="function">
    <text evidence="1 9">Catalyzes the insertion of molybdate into adenylated molybdopterin with the concomitant release of AMP.</text>
</comment>
<evidence type="ECO:0000256" key="1">
    <source>
        <dbReference type="ARBA" id="ARBA00002901"/>
    </source>
</evidence>